<dbReference type="SUPFAM" id="SSF54211">
    <property type="entry name" value="Ribosomal protein S5 domain 2-like"/>
    <property type="match status" value="1"/>
</dbReference>
<dbReference type="PANTHER" id="PTHR11953:SF0">
    <property type="entry name" value="EXOSOME COMPLEX COMPONENT RRP41"/>
    <property type="match status" value="1"/>
</dbReference>
<dbReference type="Gene3D" id="3.30.230.70">
    <property type="entry name" value="GHMP Kinase, N-terminal domain"/>
    <property type="match status" value="1"/>
</dbReference>
<proteinExistence type="inferred from homology"/>
<gene>
    <name evidence="3" type="ORF">RTTH1527_02985</name>
</gene>
<sequence length="168" mass="18513">MRQSGRKSNQLRPISLELSPLIHAEGSCLIKIGNTHVMCSATCETTVPPFLRGQNRGWITAEYGMIPGSTSNRIKREVALGKQGGRTQEIQRLIGRVMRCVINLQKLGERQIIIDCDVINADGGTRTSAITGSYIALHLAIRLLMKKRILKVNTLISQIAAISCGIYR</sequence>
<feature type="domain" description="Exoribonuclease phosphorolytic" evidence="2">
    <location>
        <begin position="10"/>
        <end position="140"/>
    </location>
</feature>
<organism evidence="3 4">
    <name type="scientific">Rickettsia typhi str. TH1527</name>
    <dbReference type="NCBI Taxonomy" id="1003201"/>
    <lineage>
        <taxon>Bacteria</taxon>
        <taxon>Pseudomonadati</taxon>
        <taxon>Pseudomonadota</taxon>
        <taxon>Alphaproteobacteria</taxon>
        <taxon>Rickettsiales</taxon>
        <taxon>Rickettsiaceae</taxon>
        <taxon>Rickettsieae</taxon>
        <taxon>Rickettsia</taxon>
        <taxon>typhus group</taxon>
    </lineage>
</organism>
<dbReference type="InterPro" id="IPR027408">
    <property type="entry name" value="PNPase/RNase_PH_dom_sf"/>
</dbReference>
<comment type="similarity">
    <text evidence="1">Belongs to the RNase PH family.</text>
</comment>
<evidence type="ECO:0000256" key="1">
    <source>
        <dbReference type="ARBA" id="ARBA00006678"/>
    </source>
</evidence>
<name>A0ABM5MV25_RICTP</name>
<accession>A0ABM5MV25</accession>
<protein>
    <submittedName>
        <fullName evidence="3">Ribonuclease PH</fullName>
    </submittedName>
</protein>
<dbReference type="PANTHER" id="PTHR11953">
    <property type="entry name" value="EXOSOME COMPLEX COMPONENT"/>
    <property type="match status" value="1"/>
</dbReference>
<dbReference type="InterPro" id="IPR020568">
    <property type="entry name" value="Ribosomal_Su5_D2-typ_SF"/>
</dbReference>
<evidence type="ECO:0000259" key="2">
    <source>
        <dbReference type="Pfam" id="PF01138"/>
    </source>
</evidence>
<evidence type="ECO:0000313" key="3">
    <source>
        <dbReference type="EMBL" id="AFE54462.1"/>
    </source>
</evidence>
<dbReference type="InterPro" id="IPR001247">
    <property type="entry name" value="ExoRNase_PH_dom1"/>
</dbReference>
<dbReference type="EMBL" id="CP003397">
    <property type="protein sequence ID" value="AFE54462.1"/>
    <property type="molecule type" value="Genomic_DNA"/>
</dbReference>
<dbReference type="NCBIfam" id="TIGR01966">
    <property type="entry name" value="RNasePH"/>
    <property type="match status" value="1"/>
</dbReference>
<dbReference type="Proteomes" id="UP000007581">
    <property type="component" value="Chromosome"/>
</dbReference>
<dbReference type="InterPro" id="IPR002381">
    <property type="entry name" value="RNase_PH_bac-type"/>
</dbReference>
<evidence type="ECO:0000313" key="4">
    <source>
        <dbReference type="Proteomes" id="UP000007581"/>
    </source>
</evidence>
<reference evidence="3" key="1">
    <citation type="submission" date="2012-03" db="EMBL/GenBank/DDBJ databases">
        <authorList>
            <person name="Johnson S.L."/>
            <person name="Sims D."/>
            <person name="Han S."/>
            <person name="Bruce D.C."/>
            <person name="Dasch G.A."/>
        </authorList>
    </citation>
    <scope>NUCLEOTIDE SEQUENCE [LARGE SCALE GENOMIC DNA]</scope>
    <source>
        <strain evidence="3">TH1527</strain>
    </source>
</reference>
<dbReference type="InterPro" id="IPR050080">
    <property type="entry name" value="RNase_PH"/>
</dbReference>
<keyword evidence="4" id="KW-1185">Reference proteome</keyword>
<dbReference type="Pfam" id="PF01138">
    <property type="entry name" value="RNase_PH"/>
    <property type="match status" value="1"/>
</dbReference>